<dbReference type="InterPro" id="IPR006020">
    <property type="entry name" value="PTB/PI_dom"/>
</dbReference>
<keyword evidence="4" id="KW-1185">Reference proteome</keyword>
<dbReference type="SUPFAM" id="SSF50729">
    <property type="entry name" value="PH domain-like"/>
    <property type="match status" value="1"/>
</dbReference>
<dbReference type="Gene3D" id="2.30.29.30">
    <property type="entry name" value="Pleckstrin-homology domain (PH domain)/Phosphotyrosine-binding domain (PTB)"/>
    <property type="match status" value="1"/>
</dbReference>
<feature type="compositionally biased region" description="Low complexity" evidence="1">
    <location>
        <begin position="419"/>
        <end position="431"/>
    </location>
</feature>
<dbReference type="Proteomes" id="UP000594262">
    <property type="component" value="Unplaced"/>
</dbReference>
<dbReference type="AlphaFoldDB" id="A0A7M5X246"/>
<accession>A0A7M5X246</accession>
<feature type="domain" description="PID" evidence="2">
    <location>
        <begin position="16"/>
        <end position="150"/>
    </location>
</feature>
<dbReference type="OrthoDB" id="5988998at2759"/>
<organism evidence="3 4">
    <name type="scientific">Clytia hemisphaerica</name>
    <dbReference type="NCBI Taxonomy" id="252671"/>
    <lineage>
        <taxon>Eukaryota</taxon>
        <taxon>Metazoa</taxon>
        <taxon>Cnidaria</taxon>
        <taxon>Hydrozoa</taxon>
        <taxon>Hydroidolina</taxon>
        <taxon>Leptothecata</taxon>
        <taxon>Obeliida</taxon>
        <taxon>Clytiidae</taxon>
        <taxon>Clytia</taxon>
    </lineage>
</organism>
<dbReference type="PROSITE" id="PS01179">
    <property type="entry name" value="PID"/>
    <property type="match status" value="1"/>
</dbReference>
<dbReference type="GO" id="GO:0005737">
    <property type="term" value="C:cytoplasm"/>
    <property type="evidence" value="ECO:0007669"/>
    <property type="project" value="TreeGrafter"/>
</dbReference>
<reference evidence="3" key="1">
    <citation type="submission" date="2021-01" db="UniProtKB">
        <authorList>
            <consortium name="EnsemblMetazoa"/>
        </authorList>
    </citation>
    <scope>IDENTIFICATION</scope>
</reference>
<evidence type="ECO:0000313" key="3">
    <source>
        <dbReference type="EnsemblMetazoa" id="CLYHEMP016397.1"/>
    </source>
</evidence>
<feature type="region of interest" description="Disordered" evidence="1">
    <location>
        <begin position="332"/>
        <end position="487"/>
    </location>
</feature>
<feature type="region of interest" description="Disordered" evidence="1">
    <location>
        <begin position="229"/>
        <end position="268"/>
    </location>
</feature>
<evidence type="ECO:0000259" key="2">
    <source>
        <dbReference type="PROSITE" id="PS01179"/>
    </source>
</evidence>
<name>A0A7M5X246_9CNID</name>
<feature type="compositionally biased region" description="Polar residues" evidence="1">
    <location>
        <begin position="353"/>
        <end position="384"/>
    </location>
</feature>
<feature type="compositionally biased region" description="Polar residues" evidence="1">
    <location>
        <begin position="436"/>
        <end position="463"/>
    </location>
</feature>
<dbReference type="InterPro" id="IPR011993">
    <property type="entry name" value="PH-like_dom_sf"/>
</dbReference>
<feature type="compositionally biased region" description="Low complexity" evidence="1">
    <location>
        <begin position="334"/>
        <end position="352"/>
    </location>
</feature>
<proteinExistence type="predicted"/>
<protein>
    <recommendedName>
        <fullName evidence="2">PID domain-containing protein</fullName>
    </recommendedName>
</protein>
<dbReference type="PANTHER" id="PTHR47695:SF3">
    <property type="entry name" value="PID DOMAIN-CONTAINING PROTEIN"/>
    <property type="match status" value="1"/>
</dbReference>
<evidence type="ECO:0000256" key="1">
    <source>
        <dbReference type="SAM" id="MobiDB-lite"/>
    </source>
</evidence>
<feature type="compositionally biased region" description="Polar residues" evidence="1">
    <location>
        <begin position="469"/>
        <end position="480"/>
    </location>
</feature>
<dbReference type="SMART" id="SM00462">
    <property type="entry name" value="PTB"/>
    <property type="match status" value="1"/>
</dbReference>
<evidence type="ECO:0000313" key="4">
    <source>
        <dbReference type="Proteomes" id="UP000594262"/>
    </source>
</evidence>
<feature type="compositionally biased region" description="Low complexity" evidence="1">
    <location>
        <begin position="393"/>
        <end position="411"/>
    </location>
</feature>
<dbReference type="EnsemblMetazoa" id="CLYHEMT016397.1">
    <property type="protein sequence ID" value="CLYHEMP016397.1"/>
    <property type="gene ID" value="CLYHEMG016397"/>
</dbReference>
<dbReference type="PANTHER" id="PTHR47695">
    <property type="entry name" value="PID DOMAIN-CONTAINING PROTEIN"/>
    <property type="match status" value="1"/>
</dbReference>
<dbReference type="Pfam" id="PF00640">
    <property type="entry name" value="PID"/>
    <property type="match status" value="1"/>
</dbReference>
<sequence>EFFTAQDGVSKFEGFGVDFKCKLIGCTDVPAARGDDICQSAMTKLKMIAVQKNKEKKEHKQKITVNITLKGIRILDETTERIDHAHPIHRISFISHDNDDKRTFAYIVGTKEGYKLFAIKSMKEAEQITSTLKSLFQEVFERFQAKKQEEQVEEATETKEQPAVVETPVVNEQPSTNNEGNFFDVNEDPTYDNPKDAFGDWNQLNEQIQVMQNDQPSDGFDMFADTNGYSSTTTNDPFGGDNFTNNSTTTDQNPFDDSSPFNAVDPKQNSAQKDLDFFAAPSVPARPVEQPPTQQTDQLYSVVQRPNKTEDDAPLLINDPFAELKKNINEMHKQNQQQPPQPQFGYFPQQQPMNGTTSPFQQQQGNPFANTQSFGGMQQQNPYQQPIVPPRPVAATPAPNPFTTTLPAAAPQDEFGWTVTKPVAAPRKAPTPAAPSNPQSDPFAFLNNQTGPTTNAPVESKPTNGFPAQFSNTSTTSASSDIMDLLG</sequence>